<dbReference type="EMBL" id="AYSO01000012">
    <property type="protein sequence ID" value="KIE48139.1"/>
    <property type="molecule type" value="Genomic_DNA"/>
</dbReference>
<keyword evidence="7 8" id="KW-0472">Membrane</keyword>
<protein>
    <submittedName>
        <fullName evidence="9">ZIP Zinc transporter family protein</fullName>
    </submittedName>
</protein>
<dbReference type="PANTHER" id="PTHR11040">
    <property type="entry name" value="ZINC/IRON TRANSPORTER"/>
    <property type="match status" value="1"/>
</dbReference>
<evidence type="ECO:0000256" key="4">
    <source>
        <dbReference type="ARBA" id="ARBA00022692"/>
    </source>
</evidence>
<dbReference type="GO" id="GO:0005385">
    <property type="term" value="F:zinc ion transmembrane transporter activity"/>
    <property type="evidence" value="ECO:0007669"/>
    <property type="project" value="TreeGrafter"/>
</dbReference>
<comment type="subcellular location">
    <subcellularLocation>
        <location evidence="1">Cell membrane</location>
        <topology evidence="1">Multi-pass membrane protein</topology>
    </subcellularLocation>
</comment>
<evidence type="ECO:0000256" key="5">
    <source>
        <dbReference type="ARBA" id="ARBA00022833"/>
    </source>
</evidence>
<evidence type="ECO:0000313" key="10">
    <source>
        <dbReference type="Proteomes" id="UP000031366"/>
    </source>
</evidence>
<feature type="transmembrane region" description="Helical" evidence="8">
    <location>
        <begin position="12"/>
        <end position="35"/>
    </location>
</feature>
<gene>
    <name evidence="9" type="ORF">U732_3921</name>
</gene>
<evidence type="ECO:0000256" key="6">
    <source>
        <dbReference type="ARBA" id="ARBA00022989"/>
    </source>
</evidence>
<keyword evidence="6 8" id="KW-1133">Transmembrane helix</keyword>
<proteinExistence type="inferred from homology"/>
<keyword evidence="5" id="KW-0862">Zinc</keyword>
<feature type="transmembrane region" description="Helical" evidence="8">
    <location>
        <begin position="251"/>
        <end position="269"/>
    </location>
</feature>
<evidence type="ECO:0000256" key="8">
    <source>
        <dbReference type="SAM" id="Phobius"/>
    </source>
</evidence>
<feature type="transmembrane region" description="Helical" evidence="8">
    <location>
        <begin position="122"/>
        <end position="146"/>
    </location>
</feature>
<evidence type="ECO:0000256" key="7">
    <source>
        <dbReference type="ARBA" id="ARBA00023136"/>
    </source>
</evidence>
<dbReference type="STRING" id="29341.RSJ17_11515"/>
<keyword evidence="3" id="KW-1003">Cell membrane</keyword>
<feature type="transmembrane region" description="Helical" evidence="8">
    <location>
        <begin position="47"/>
        <end position="65"/>
    </location>
</feature>
<dbReference type="GO" id="GO:0005886">
    <property type="term" value="C:plasma membrane"/>
    <property type="evidence" value="ECO:0007669"/>
    <property type="project" value="UniProtKB-SubCell"/>
</dbReference>
<organism evidence="9 10">
    <name type="scientific">Clostridium argentinense CDC 2741</name>
    <dbReference type="NCBI Taxonomy" id="1418104"/>
    <lineage>
        <taxon>Bacteria</taxon>
        <taxon>Bacillati</taxon>
        <taxon>Bacillota</taxon>
        <taxon>Clostridia</taxon>
        <taxon>Eubacteriales</taxon>
        <taxon>Clostridiaceae</taxon>
        <taxon>Clostridium</taxon>
    </lineage>
</organism>
<keyword evidence="4 8" id="KW-0812">Transmembrane</keyword>
<dbReference type="InterPro" id="IPR003689">
    <property type="entry name" value="ZIP"/>
</dbReference>
<evidence type="ECO:0000256" key="1">
    <source>
        <dbReference type="ARBA" id="ARBA00004651"/>
    </source>
</evidence>
<accession>A0A0C1U611</accession>
<dbReference type="RefSeq" id="WP_039630486.1">
    <property type="nucleotide sequence ID" value="NZ_AYSO01000012.1"/>
</dbReference>
<keyword evidence="10" id="KW-1185">Reference proteome</keyword>
<dbReference type="Pfam" id="PF02535">
    <property type="entry name" value="Zip"/>
    <property type="match status" value="1"/>
</dbReference>
<dbReference type="OrthoDB" id="9787346at2"/>
<name>A0A0C1U611_9CLOT</name>
<evidence type="ECO:0000256" key="3">
    <source>
        <dbReference type="ARBA" id="ARBA00022475"/>
    </source>
</evidence>
<feature type="transmembrane region" description="Helical" evidence="8">
    <location>
        <begin position="152"/>
        <end position="170"/>
    </location>
</feature>
<feature type="transmembrane region" description="Helical" evidence="8">
    <location>
        <begin position="190"/>
        <end position="212"/>
    </location>
</feature>
<evidence type="ECO:0000313" key="9">
    <source>
        <dbReference type="EMBL" id="KIE48139.1"/>
    </source>
</evidence>
<sequence length="270" mass="27985">MNIFINTTLSPVALAAIGTGFTFLATALGAAMVFLFRGEIKPNLQRIFLGFAAGVMIAASVWSLIIPSIEMAEEQGMIGWIPAAGGFVIGGLFLLLLDNLLPHLHLDSDHPEGLPSSLKRTTMLVFAVTLHNIPEGLAVGLAFGLAGSGHSTVSIASASALAIGMALQNFPEGAAISLPLKKEGLSNTKAFIYGALSGIVEPIAGIIGVLLVGSIQGIMPWFLSFAAGAMIYVVVEELIPEAHLGEHSHSGTIGVMVGFLIMMVLDVALG</sequence>
<reference evidence="9 10" key="1">
    <citation type="journal article" date="2015" name="Infect. Genet. Evol.">
        <title>Genomic sequences of six botulinum neurotoxin-producing strains representing three clostridial species illustrate the mobility and diversity of botulinum neurotoxin genes.</title>
        <authorList>
            <person name="Smith T.J."/>
            <person name="Hill K.K."/>
            <person name="Xie G."/>
            <person name="Foley B.T."/>
            <person name="Williamson C.H."/>
            <person name="Foster J.T."/>
            <person name="Johnson S.L."/>
            <person name="Chertkov O."/>
            <person name="Teshima H."/>
            <person name="Gibbons H.S."/>
            <person name="Johnsky L.A."/>
            <person name="Karavis M.A."/>
            <person name="Smith L.A."/>
        </authorList>
    </citation>
    <scope>NUCLEOTIDE SEQUENCE [LARGE SCALE GENOMIC DNA]</scope>
    <source>
        <strain evidence="9 10">CDC 2741</strain>
    </source>
</reference>
<dbReference type="AlphaFoldDB" id="A0A0C1U611"/>
<evidence type="ECO:0000256" key="2">
    <source>
        <dbReference type="ARBA" id="ARBA00006939"/>
    </source>
</evidence>
<dbReference type="Proteomes" id="UP000031366">
    <property type="component" value="Unassembled WGS sequence"/>
</dbReference>
<dbReference type="PANTHER" id="PTHR11040:SF211">
    <property type="entry name" value="ZINC TRANSPORTER ZIP11"/>
    <property type="match status" value="1"/>
</dbReference>
<feature type="transmembrane region" description="Helical" evidence="8">
    <location>
        <begin position="218"/>
        <end position="239"/>
    </location>
</feature>
<comment type="similarity">
    <text evidence="2">Belongs to the ZIP transporter (TC 2.A.5) family.</text>
</comment>
<comment type="caution">
    <text evidence="9">The sequence shown here is derived from an EMBL/GenBank/DDBJ whole genome shotgun (WGS) entry which is preliminary data.</text>
</comment>
<feature type="transmembrane region" description="Helical" evidence="8">
    <location>
        <begin position="77"/>
        <end position="101"/>
    </location>
</feature>